<proteinExistence type="predicted"/>
<feature type="chain" id="PRO_5020938090" evidence="5">
    <location>
        <begin position="30"/>
        <end position="1026"/>
    </location>
</feature>
<dbReference type="InterPro" id="IPR013427">
    <property type="entry name" value="Haem-bd_dom_put"/>
</dbReference>
<evidence type="ECO:0000256" key="5">
    <source>
        <dbReference type="SAM" id="SignalP"/>
    </source>
</evidence>
<evidence type="ECO:0000256" key="1">
    <source>
        <dbReference type="ARBA" id="ARBA00022617"/>
    </source>
</evidence>
<evidence type="ECO:0000256" key="3">
    <source>
        <dbReference type="ARBA" id="ARBA00023004"/>
    </source>
</evidence>
<keyword evidence="3 4" id="KW-0408">Iron</keyword>
<dbReference type="InterPro" id="IPR016024">
    <property type="entry name" value="ARM-type_fold"/>
</dbReference>
<dbReference type="GO" id="GO:0009055">
    <property type="term" value="F:electron transfer activity"/>
    <property type="evidence" value="ECO:0007669"/>
    <property type="project" value="InterPro"/>
</dbReference>
<dbReference type="PANTHER" id="PTHR33546:SF1">
    <property type="entry name" value="LARGE, MULTIFUNCTIONAL SECRETED PROTEIN"/>
    <property type="match status" value="1"/>
</dbReference>
<dbReference type="SUPFAM" id="SSF48371">
    <property type="entry name" value="ARM repeat"/>
    <property type="match status" value="1"/>
</dbReference>
<evidence type="ECO:0000256" key="2">
    <source>
        <dbReference type="ARBA" id="ARBA00022723"/>
    </source>
</evidence>
<gene>
    <name evidence="7" type="ORF">EI77_01596</name>
</gene>
<feature type="domain" description="Cytochrome c" evidence="6">
    <location>
        <begin position="893"/>
        <end position="1026"/>
    </location>
</feature>
<dbReference type="InterPro" id="IPR055557">
    <property type="entry name" value="DUF7133"/>
</dbReference>
<dbReference type="Pfam" id="PF00034">
    <property type="entry name" value="Cytochrom_C"/>
    <property type="match status" value="1"/>
</dbReference>
<dbReference type="Gene3D" id="2.120.10.30">
    <property type="entry name" value="TolB, C-terminal domain"/>
    <property type="match status" value="1"/>
</dbReference>
<keyword evidence="1 4" id="KW-0349">Heme</keyword>
<dbReference type="InterPro" id="IPR009056">
    <property type="entry name" value="Cyt_c-like_dom"/>
</dbReference>
<dbReference type="InterPro" id="IPR013428">
    <property type="entry name" value="Membrane-bound_put_N"/>
</dbReference>
<evidence type="ECO:0000313" key="7">
    <source>
        <dbReference type="EMBL" id="TDU73128.1"/>
    </source>
</evidence>
<sequence>MPDTLVVRIPSRMKHFLILTLGLSVVAYAAPPPADGIKSKTTYAAAYGPTNNEAMVDPAKDLPRYPAVAPKDAAATWQVKTGFRLELVAHEPLVRDPIAVCFDERGRMFVCEMIDYSEMRDVTPHLGRISMLEDKDGDGFFETSQVFADNLPWPTGLIWANGGLYVGATPDIWRFEDKDGDGTAEVRQKIFTGFGTGLKILNVQGLMNSFQWGQDNRIHILAGGGNRGAIQCLLRPELPAQELGGKDFWFDPLTHEFGLEGGGAQYGMSFDNYGRKFGCSNSDHLQYWVYDTKYAARNPYYSMPAARTSIAADGGAAEVFRLSPDEPWRIIRTRWRVAGVVKGAVEGGGRVSGYFTGATGTTIYRGDAYGPDFLNNSFTGDAGGQLIHRKIIRYAENGIDLVGERPADEHGIEFAASDDTWVRVVNFANAPDGHLYVCDMYREIIEHPWSVPDEIKKHLDLNSGNDRGRIWRIVQTGANKPATYRTRPALDQASTDKLVQTLAHPNGWHRDTATRLLYEKKRLSSMLPLQDIMEGDTDPVAKLHVMQALQAIGQLTEDILLIALKDKNPFVKERALTLLDSVYPDAQYPAEVMKVITHYSFKSSSPRVAYQLALTLAGLPAGHDAVSELRSIGRKPRLVEAIASGRPEHAFRLQKEMERPAGKVGHPHEVQLALIDIIGARNESAEVQELLQLWTRDDSRLQADKLAALGTGLRRAGTTLAKVDKEGKLTAVFTKAVATAQDATAEERSRLEALSLLSLATPDQAQEALEACLKSDQSAAIQTAAVMALKDLTPKGLAHLLLTAWPGLKPKARDTAQAAVLARDDSVLALLESMGANTPVLKPADLSASQVQALAKHKNDKVSALAKTVLASVIPPSREEVVKKFQPALSLKGDAAAGNQVFMARCFACHVANGQGIEVGPGFTTVKTRGKEGLLTAILEPHKEVASQYIAYTVNTKDGQTLSGIIAKDDASSMTLKMMGGAEITVQRSNIQGSTSNGQSLMPEGLEQGMTVQEMADLITFIETAK</sequence>
<feature type="signal peptide" evidence="5">
    <location>
        <begin position="1"/>
        <end position="29"/>
    </location>
</feature>
<reference evidence="7 8" key="1">
    <citation type="submission" date="2019-03" db="EMBL/GenBank/DDBJ databases">
        <title>Genomic Encyclopedia of Archaeal and Bacterial Type Strains, Phase II (KMG-II): from individual species to whole genera.</title>
        <authorList>
            <person name="Goeker M."/>
        </authorList>
    </citation>
    <scope>NUCLEOTIDE SEQUENCE [LARGE SCALE GENOMIC DNA]</scope>
    <source>
        <strain evidence="7 8">ATCC 25309</strain>
    </source>
</reference>
<evidence type="ECO:0000259" key="6">
    <source>
        <dbReference type="PROSITE" id="PS51007"/>
    </source>
</evidence>
<dbReference type="Proteomes" id="UP000295662">
    <property type="component" value="Unassembled WGS sequence"/>
</dbReference>
<dbReference type="InterPro" id="IPR036909">
    <property type="entry name" value="Cyt_c-like_dom_sf"/>
</dbReference>
<dbReference type="Gene3D" id="1.10.760.10">
    <property type="entry name" value="Cytochrome c-like domain"/>
    <property type="match status" value="1"/>
</dbReference>
<dbReference type="NCBIfam" id="TIGR02603">
    <property type="entry name" value="CxxCH_TIGR02603"/>
    <property type="match status" value="1"/>
</dbReference>
<keyword evidence="5" id="KW-0732">Signal</keyword>
<organism evidence="7 8">
    <name type="scientific">Prosthecobacter fusiformis</name>
    <dbReference type="NCBI Taxonomy" id="48464"/>
    <lineage>
        <taxon>Bacteria</taxon>
        <taxon>Pseudomonadati</taxon>
        <taxon>Verrucomicrobiota</taxon>
        <taxon>Verrucomicrobiia</taxon>
        <taxon>Verrucomicrobiales</taxon>
        <taxon>Verrucomicrobiaceae</taxon>
        <taxon>Prosthecobacter</taxon>
    </lineage>
</organism>
<dbReference type="GO" id="GO:0046872">
    <property type="term" value="F:metal ion binding"/>
    <property type="evidence" value="ECO:0007669"/>
    <property type="project" value="UniProtKB-KW"/>
</dbReference>
<dbReference type="Pfam" id="PF23500">
    <property type="entry name" value="DUF7133"/>
    <property type="match status" value="1"/>
</dbReference>
<dbReference type="InterPro" id="IPR011989">
    <property type="entry name" value="ARM-like"/>
</dbReference>
<dbReference type="OrthoDB" id="174301at2"/>
<comment type="caution">
    <text evidence="7">The sequence shown here is derived from an EMBL/GenBank/DDBJ whole genome shotgun (WGS) entry which is preliminary data.</text>
</comment>
<evidence type="ECO:0000256" key="4">
    <source>
        <dbReference type="PROSITE-ProRule" id="PRU00433"/>
    </source>
</evidence>
<dbReference type="InterPro" id="IPR011042">
    <property type="entry name" value="6-blade_b-propeller_TolB-like"/>
</dbReference>
<dbReference type="GO" id="GO:0020037">
    <property type="term" value="F:heme binding"/>
    <property type="evidence" value="ECO:0007669"/>
    <property type="project" value="InterPro"/>
</dbReference>
<name>A0A4R7S6E0_9BACT</name>
<dbReference type="PROSITE" id="PS51007">
    <property type="entry name" value="CYTC"/>
    <property type="match status" value="1"/>
</dbReference>
<dbReference type="NCBIfam" id="TIGR02604">
    <property type="entry name" value="Piru_Ver_Nterm"/>
    <property type="match status" value="1"/>
</dbReference>
<dbReference type="InterPro" id="IPR011041">
    <property type="entry name" value="Quinoprot_gluc/sorb_DH_b-prop"/>
</dbReference>
<dbReference type="EMBL" id="SOCA01000002">
    <property type="protein sequence ID" value="TDU73128.1"/>
    <property type="molecule type" value="Genomic_DNA"/>
</dbReference>
<dbReference type="SUPFAM" id="SSF46626">
    <property type="entry name" value="Cytochrome c"/>
    <property type="match status" value="1"/>
</dbReference>
<accession>A0A4R7S6E0</accession>
<dbReference type="AlphaFoldDB" id="A0A4R7S6E0"/>
<keyword evidence="8" id="KW-1185">Reference proteome</keyword>
<evidence type="ECO:0000313" key="8">
    <source>
        <dbReference type="Proteomes" id="UP000295662"/>
    </source>
</evidence>
<dbReference type="Gene3D" id="1.25.10.10">
    <property type="entry name" value="Leucine-rich Repeat Variant"/>
    <property type="match status" value="1"/>
</dbReference>
<keyword evidence="2 4" id="KW-0479">Metal-binding</keyword>
<dbReference type="PANTHER" id="PTHR33546">
    <property type="entry name" value="LARGE, MULTIFUNCTIONAL SECRETED PROTEIN-RELATED"/>
    <property type="match status" value="1"/>
</dbReference>
<dbReference type="SUPFAM" id="SSF50952">
    <property type="entry name" value="Soluble quinoprotein glucose dehydrogenase"/>
    <property type="match status" value="1"/>
</dbReference>
<protein>
    <submittedName>
        <fullName evidence="7">Putative membrane-bound dehydrogenase-like protein</fullName>
    </submittedName>
</protein>